<dbReference type="STRING" id="1620.IV67_GL001518"/>
<keyword evidence="2" id="KW-1185">Reference proteome</keyword>
<organism evidence="1 2">
    <name type="scientific">Weissella minor</name>
    <dbReference type="NCBI Taxonomy" id="1620"/>
    <lineage>
        <taxon>Bacteria</taxon>
        <taxon>Bacillati</taxon>
        <taxon>Bacillota</taxon>
        <taxon>Bacilli</taxon>
        <taxon>Lactobacillales</taxon>
        <taxon>Lactobacillaceae</taxon>
        <taxon>Weissella</taxon>
    </lineage>
</organism>
<evidence type="ECO:0000313" key="1">
    <source>
        <dbReference type="EMBL" id="KRN77465.1"/>
    </source>
</evidence>
<name>A0A0R2JJM1_9LACO</name>
<dbReference type="EMBL" id="JQCD01000018">
    <property type="protein sequence ID" value="KRN77465.1"/>
    <property type="molecule type" value="Genomic_DNA"/>
</dbReference>
<dbReference type="PATRIC" id="fig|1620.3.peg.1548"/>
<dbReference type="Proteomes" id="UP000051673">
    <property type="component" value="Unassembled WGS sequence"/>
</dbReference>
<proteinExistence type="predicted"/>
<evidence type="ECO:0000313" key="2">
    <source>
        <dbReference type="Proteomes" id="UP000051673"/>
    </source>
</evidence>
<dbReference type="RefSeq" id="WP_057786531.1">
    <property type="nucleotide sequence ID" value="NZ_JQCD01000018.1"/>
</dbReference>
<protein>
    <submittedName>
        <fullName evidence="1">Uncharacterized protein</fullName>
    </submittedName>
</protein>
<comment type="caution">
    <text evidence="1">The sequence shown here is derived from an EMBL/GenBank/DDBJ whole genome shotgun (WGS) entry which is preliminary data.</text>
</comment>
<accession>A0A0R2JJM1</accession>
<sequence length="65" mass="7459">MDKTKRDTNVAMYQNQKAAKREDEASIDEELMEDQELREITLAIVNLIDKNAASYAKKRKSTQIG</sequence>
<dbReference type="AlphaFoldDB" id="A0A0R2JJM1"/>
<reference evidence="1 2" key="1">
    <citation type="journal article" date="2015" name="Genome Announc.">
        <title>Expanding the biotechnology potential of lactobacilli through comparative genomics of 213 strains and associated genera.</title>
        <authorList>
            <person name="Sun Z."/>
            <person name="Harris H.M."/>
            <person name="McCann A."/>
            <person name="Guo C."/>
            <person name="Argimon S."/>
            <person name="Zhang W."/>
            <person name="Yang X."/>
            <person name="Jeffery I.B."/>
            <person name="Cooney J.C."/>
            <person name="Kagawa T.F."/>
            <person name="Liu W."/>
            <person name="Song Y."/>
            <person name="Salvetti E."/>
            <person name="Wrobel A."/>
            <person name="Rasinkangas P."/>
            <person name="Parkhill J."/>
            <person name="Rea M.C."/>
            <person name="O'Sullivan O."/>
            <person name="Ritari J."/>
            <person name="Douillard F.P."/>
            <person name="Paul Ross R."/>
            <person name="Yang R."/>
            <person name="Briner A.E."/>
            <person name="Felis G.E."/>
            <person name="de Vos W.M."/>
            <person name="Barrangou R."/>
            <person name="Klaenhammer T.R."/>
            <person name="Caufield P.W."/>
            <person name="Cui Y."/>
            <person name="Zhang H."/>
            <person name="O'Toole P.W."/>
        </authorList>
    </citation>
    <scope>NUCLEOTIDE SEQUENCE [LARGE SCALE GENOMIC DNA]</scope>
    <source>
        <strain evidence="1 2">DSM 20014</strain>
    </source>
</reference>
<gene>
    <name evidence="1" type="ORF">IV67_GL001518</name>
</gene>